<accession>A0A397J4I7</accession>
<name>A0A397J4I7_9GLOM</name>
<evidence type="ECO:0000313" key="5">
    <source>
        <dbReference type="Proteomes" id="UP000266861"/>
    </source>
</evidence>
<evidence type="ECO:0000313" key="4">
    <source>
        <dbReference type="EMBL" id="RHZ80926.1"/>
    </source>
</evidence>
<evidence type="ECO:0000256" key="3">
    <source>
        <dbReference type="SAM" id="SignalP"/>
    </source>
</evidence>
<gene>
    <name evidence="4" type="ORF">Glove_130g36</name>
</gene>
<evidence type="ECO:0008006" key="6">
    <source>
        <dbReference type="Google" id="ProtNLM"/>
    </source>
</evidence>
<dbReference type="Proteomes" id="UP000266861">
    <property type="component" value="Unassembled WGS sequence"/>
</dbReference>
<reference evidence="4 5" key="1">
    <citation type="submission" date="2018-08" db="EMBL/GenBank/DDBJ databases">
        <title>Genome and evolution of the arbuscular mycorrhizal fungus Diversispora epigaea (formerly Glomus versiforme) and its bacterial endosymbionts.</title>
        <authorList>
            <person name="Sun X."/>
            <person name="Fei Z."/>
            <person name="Harrison M."/>
        </authorList>
    </citation>
    <scope>NUCLEOTIDE SEQUENCE [LARGE SCALE GENOMIC DNA]</scope>
    <source>
        <strain evidence="4 5">IT104</strain>
    </source>
</reference>
<feature type="chain" id="PRO_5017436536" description="GOLD domain-containing protein" evidence="3">
    <location>
        <begin position="22"/>
        <end position="146"/>
    </location>
</feature>
<dbReference type="AlphaFoldDB" id="A0A397J4I7"/>
<feature type="coiled-coil region" evidence="1">
    <location>
        <begin position="100"/>
        <end position="127"/>
    </location>
</feature>
<dbReference type="EMBL" id="PQFF01000121">
    <property type="protein sequence ID" value="RHZ80926.1"/>
    <property type="molecule type" value="Genomic_DNA"/>
</dbReference>
<evidence type="ECO:0000256" key="2">
    <source>
        <dbReference type="SAM" id="MobiDB-lite"/>
    </source>
</evidence>
<organism evidence="4 5">
    <name type="scientific">Diversispora epigaea</name>
    <dbReference type="NCBI Taxonomy" id="1348612"/>
    <lineage>
        <taxon>Eukaryota</taxon>
        <taxon>Fungi</taxon>
        <taxon>Fungi incertae sedis</taxon>
        <taxon>Mucoromycota</taxon>
        <taxon>Glomeromycotina</taxon>
        <taxon>Glomeromycetes</taxon>
        <taxon>Diversisporales</taxon>
        <taxon>Diversisporaceae</taxon>
        <taxon>Diversispora</taxon>
    </lineage>
</organism>
<protein>
    <recommendedName>
        <fullName evidence="6">GOLD domain-containing protein</fullName>
    </recommendedName>
</protein>
<keyword evidence="5" id="KW-1185">Reference proteome</keyword>
<keyword evidence="3" id="KW-0732">Signal</keyword>
<comment type="caution">
    <text evidence="4">The sequence shown here is derived from an EMBL/GenBank/DDBJ whole genome shotgun (WGS) entry which is preliminary data.</text>
</comment>
<feature type="region of interest" description="Disordered" evidence="2">
    <location>
        <begin position="33"/>
        <end position="89"/>
    </location>
</feature>
<keyword evidence="1" id="KW-0175">Coiled coil</keyword>
<proteinExistence type="predicted"/>
<feature type="signal peptide" evidence="3">
    <location>
        <begin position="1"/>
        <end position="21"/>
    </location>
</feature>
<sequence>MLLSITLIVVSASIIISTLKCFEIKEQTNEQYLNKTNNEESNDIRDSQNTESDTSAVTLGVHDDDRFKNENDDDDNIESTPSIKPIPITDATSKTTMLPLSKLTTSSKNTEEQLKNINDKVDEIFDRIEMIKKHREQQRQKMYLQQ</sequence>
<evidence type="ECO:0000256" key="1">
    <source>
        <dbReference type="SAM" id="Coils"/>
    </source>
</evidence>
<feature type="compositionally biased region" description="Basic and acidic residues" evidence="2">
    <location>
        <begin position="61"/>
        <end position="70"/>
    </location>
</feature>